<evidence type="ECO:0000313" key="2">
    <source>
        <dbReference type="Proteomes" id="UP000612746"/>
    </source>
</evidence>
<gene>
    <name evidence="1" type="ORF">INT44_004713</name>
</gene>
<proteinExistence type="predicted"/>
<sequence length="403" mass="45889">MHLLLGSVVIPKEASDAERHILQNIATATENIREAAYFVTHITHVIDIVDFIRIKLLHFAQDDDQPSLSPKGKECIWLLRNGRNLVWSKDLQTTVEETHHQEPEDLRYATGLLVAFAEMDSYTDSMEEILVYTAVMECRDHALLELNQIEADYLEAFGERWLDQMDEAAFTLTEGRLPMSKDVYERSLASGSYNNVLRKVIAKTRTSLILTSTAIFRLGYWAHIYNDRKGSKSTPVKDILGRESNLLKRKEFSIGMTDPQRIKTGVQDGDGWRISLLFLLAVSRQYPEYIAKALARTTAGYLERGRGYGNLWAPRVTSDQLADCGVFLSVLQNNDYSYSFHVESLVSAALSVDDQSTMFQDTIRLCEFLSARHVADCWHLEDFHFVSATGLSFNQRVLNYIVN</sequence>
<organism evidence="1 2">
    <name type="scientific">Umbelopsis vinacea</name>
    <dbReference type="NCBI Taxonomy" id="44442"/>
    <lineage>
        <taxon>Eukaryota</taxon>
        <taxon>Fungi</taxon>
        <taxon>Fungi incertae sedis</taxon>
        <taxon>Mucoromycota</taxon>
        <taxon>Mucoromycotina</taxon>
        <taxon>Umbelopsidomycetes</taxon>
        <taxon>Umbelopsidales</taxon>
        <taxon>Umbelopsidaceae</taxon>
        <taxon>Umbelopsis</taxon>
    </lineage>
</organism>
<dbReference type="Proteomes" id="UP000612746">
    <property type="component" value="Unassembled WGS sequence"/>
</dbReference>
<evidence type="ECO:0000313" key="1">
    <source>
        <dbReference type="EMBL" id="KAG2172972.1"/>
    </source>
</evidence>
<name>A0A8H7U947_9FUNG</name>
<dbReference type="EMBL" id="JAEPRA010000021">
    <property type="protein sequence ID" value="KAG2172972.1"/>
    <property type="molecule type" value="Genomic_DNA"/>
</dbReference>
<reference evidence="1" key="1">
    <citation type="submission" date="2020-12" db="EMBL/GenBank/DDBJ databases">
        <title>Metabolic potential, ecology and presence of endohyphal bacteria is reflected in genomic diversity of Mucoromycotina.</title>
        <authorList>
            <person name="Muszewska A."/>
            <person name="Okrasinska A."/>
            <person name="Steczkiewicz K."/>
            <person name="Drgas O."/>
            <person name="Orlowska M."/>
            <person name="Perlinska-Lenart U."/>
            <person name="Aleksandrzak-Piekarczyk T."/>
            <person name="Szatraj K."/>
            <person name="Zielenkiewicz U."/>
            <person name="Pilsyk S."/>
            <person name="Malc E."/>
            <person name="Mieczkowski P."/>
            <person name="Kruszewska J.S."/>
            <person name="Biernat P."/>
            <person name="Pawlowska J."/>
        </authorList>
    </citation>
    <scope>NUCLEOTIDE SEQUENCE</scope>
    <source>
        <strain evidence="1">WA0000051536</strain>
    </source>
</reference>
<dbReference type="OrthoDB" id="2352099at2759"/>
<protein>
    <submittedName>
        <fullName evidence="1">Uncharacterized protein</fullName>
    </submittedName>
</protein>
<keyword evidence="2" id="KW-1185">Reference proteome</keyword>
<comment type="caution">
    <text evidence="1">The sequence shown here is derived from an EMBL/GenBank/DDBJ whole genome shotgun (WGS) entry which is preliminary data.</text>
</comment>
<accession>A0A8H7U947</accession>
<dbReference type="AlphaFoldDB" id="A0A8H7U947"/>